<evidence type="ECO:0000256" key="1">
    <source>
        <dbReference type="SAM" id="MobiDB-lite"/>
    </source>
</evidence>
<dbReference type="EMBL" id="JAULSN010000013">
    <property type="protein sequence ID" value="KAK3361056.1"/>
    <property type="molecule type" value="Genomic_DNA"/>
</dbReference>
<reference evidence="2" key="1">
    <citation type="journal article" date="2023" name="Mol. Phylogenet. Evol.">
        <title>Genome-scale phylogeny and comparative genomics of the fungal order Sordariales.</title>
        <authorList>
            <person name="Hensen N."/>
            <person name="Bonometti L."/>
            <person name="Westerberg I."/>
            <person name="Brannstrom I.O."/>
            <person name="Guillou S."/>
            <person name="Cros-Aarteil S."/>
            <person name="Calhoun S."/>
            <person name="Haridas S."/>
            <person name="Kuo A."/>
            <person name="Mondo S."/>
            <person name="Pangilinan J."/>
            <person name="Riley R."/>
            <person name="LaButti K."/>
            <person name="Andreopoulos B."/>
            <person name="Lipzen A."/>
            <person name="Chen C."/>
            <person name="Yan M."/>
            <person name="Daum C."/>
            <person name="Ng V."/>
            <person name="Clum A."/>
            <person name="Steindorff A."/>
            <person name="Ohm R.A."/>
            <person name="Martin F."/>
            <person name="Silar P."/>
            <person name="Natvig D.O."/>
            <person name="Lalanne C."/>
            <person name="Gautier V."/>
            <person name="Ament-Velasquez S.L."/>
            <person name="Kruys A."/>
            <person name="Hutchinson M.I."/>
            <person name="Powell A.J."/>
            <person name="Barry K."/>
            <person name="Miller A.N."/>
            <person name="Grigoriev I.V."/>
            <person name="Debuchy R."/>
            <person name="Gladieux P."/>
            <person name="Hiltunen Thoren M."/>
            <person name="Johannesson H."/>
        </authorList>
    </citation>
    <scope>NUCLEOTIDE SEQUENCE</scope>
    <source>
        <strain evidence="2">CBS 958.72</strain>
    </source>
</reference>
<evidence type="ECO:0000313" key="3">
    <source>
        <dbReference type="Proteomes" id="UP001287356"/>
    </source>
</evidence>
<name>A0AAE0MXV4_9PEZI</name>
<feature type="compositionally biased region" description="Polar residues" evidence="1">
    <location>
        <begin position="1"/>
        <end position="20"/>
    </location>
</feature>
<protein>
    <recommendedName>
        <fullName evidence="4">DUF4440 domain-containing protein</fullName>
    </recommendedName>
</protein>
<accession>A0AAE0MXV4</accession>
<evidence type="ECO:0000313" key="2">
    <source>
        <dbReference type="EMBL" id="KAK3361056.1"/>
    </source>
</evidence>
<reference evidence="2" key="2">
    <citation type="submission" date="2023-06" db="EMBL/GenBank/DDBJ databases">
        <authorList>
            <consortium name="Lawrence Berkeley National Laboratory"/>
            <person name="Haridas S."/>
            <person name="Hensen N."/>
            <person name="Bonometti L."/>
            <person name="Westerberg I."/>
            <person name="Brannstrom I.O."/>
            <person name="Guillou S."/>
            <person name="Cros-Aarteil S."/>
            <person name="Calhoun S."/>
            <person name="Kuo A."/>
            <person name="Mondo S."/>
            <person name="Pangilinan J."/>
            <person name="Riley R."/>
            <person name="Labutti K."/>
            <person name="Andreopoulos B."/>
            <person name="Lipzen A."/>
            <person name="Chen C."/>
            <person name="Yanf M."/>
            <person name="Daum C."/>
            <person name="Ng V."/>
            <person name="Clum A."/>
            <person name="Steindorff A."/>
            <person name="Ohm R."/>
            <person name="Martin F."/>
            <person name="Silar P."/>
            <person name="Natvig D."/>
            <person name="Lalanne C."/>
            <person name="Gautier V."/>
            <person name="Ament-Velasquez S.L."/>
            <person name="Kruys A."/>
            <person name="Hutchinson M.I."/>
            <person name="Powell A.J."/>
            <person name="Barry K."/>
            <person name="Miller A.N."/>
            <person name="Grigoriev I.V."/>
            <person name="Debuchy R."/>
            <person name="Gladieux P."/>
            <person name="Thoren M.H."/>
            <person name="Johannesson H."/>
        </authorList>
    </citation>
    <scope>NUCLEOTIDE SEQUENCE</scope>
    <source>
        <strain evidence="2">CBS 958.72</strain>
    </source>
</reference>
<feature type="region of interest" description="Disordered" evidence="1">
    <location>
        <begin position="1"/>
        <end position="60"/>
    </location>
</feature>
<dbReference type="Proteomes" id="UP001287356">
    <property type="component" value="Unassembled WGS sequence"/>
</dbReference>
<feature type="compositionally biased region" description="Low complexity" evidence="1">
    <location>
        <begin position="21"/>
        <end position="41"/>
    </location>
</feature>
<organism evidence="2 3">
    <name type="scientific">Lasiosphaeria ovina</name>
    <dbReference type="NCBI Taxonomy" id="92902"/>
    <lineage>
        <taxon>Eukaryota</taxon>
        <taxon>Fungi</taxon>
        <taxon>Dikarya</taxon>
        <taxon>Ascomycota</taxon>
        <taxon>Pezizomycotina</taxon>
        <taxon>Sordariomycetes</taxon>
        <taxon>Sordariomycetidae</taxon>
        <taxon>Sordariales</taxon>
        <taxon>Lasiosphaeriaceae</taxon>
        <taxon>Lasiosphaeria</taxon>
    </lineage>
</organism>
<evidence type="ECO:0008006" key="4">
    <source>
        <dbReference type="Google" id="ProtNLM"/>
    </source>
</evidence>
<sequence>MPTVLGLTNDSRTASSPAQNQLQTRPPQSQSPRPKQQPAAPGTSNNKMGGGGENSNKKHDRLNTISKRNHAAAHEVETLLWRALCDSPEAAKEYMAEDCIMINPLFAPGGSTEPMGKDTEPSVEDVLAGGAPWAGFRFHGEPLVVEIDLMAVALVYKVSLFRQSSKKNGGMREIVASVSSAWRQTAGADWLLCAQHVAYADDDDDDE</sequence>
<keyword evidence="3" id="KW-1185">Reference proteome</keyword>
<gene>
    <name evidence="2" type="ORF">B0T24DRAFT_563230</name>
</gene>
<dbReference type="AlphaFoldDB" id="A0AAE0MXV4"/>
<comment type="caution">
    <text evidence="2">The sequence shown here is derived from an EMBL/GenBank/DDBJ whole genome shotgun (WGS) entry which is preliminary data.</text>
</comment>
<proteinExistence type="predicted"/>